<dbReference type="InterPro" id="IPR000182">
    <property type="entry name" value="GNAT_dom"/>
</dbReference>
<keyword evidence="1" id="KW-0808">Transferase</keyword>
<dbReference type="PROSITE" id="PS51186">
    <property type="entry name" value="GNAT"/>
    <property type="match status" value="1"/>
</dbReference>
<comment type="caution">
    <text evidence="5">The sequence shown here is derived from an EMBL/GenBank/DDBJ whole genome shotgun (WGS) entry which is preliminary data.</text>
</comment>
<gene>
    <name evidence="5" type="ORF">M0812_07163</name>
</gene>
<organism evidence="5 6">
    <name type="scientific">Anaeramoeba flamelloides</name>
    <dbReference type="NCBI Taxonomy" id="1746091"/>
    <lineage>
        <taxon>Eukaryota</taxon>
        <taxon>Metamonada</taxon>
        <taxon>Anaeramoebidae</taxon>
        <taxon>Anaeramoeba</taxon>
    </lineage>
</organism>
<dbReference type="AlphaFoldDB" id="A0AAV8ADT4"/>
<evidence type="ECO:0000313" key="6">
    <source>
        <dbReference type="Proteomes" id="UP001146793"/>
    </source>
</evidence>
<accession>A0AAV8ADT4</accession>
<keyword evidence="2" id="KW-0012">Acyltransferase</keyword>
<feature type="region of interest" description="Disordered" evidence="3">
    <location>
        <begin position="1"/>
        <end position="21"/>
    </location>
</feature>
<feature type="domain" description="N-acetyltransferase" evidence="4">
    <location>
        <begin position="40"/>
        <end position="197"/>
    </location>
</feature>
<evidence type="ECO:0000313" key="5">
    <source>
        <dbReference type="EMBL" id="KAJ3450967.1"/>
    </source>
</evidence>
<dbReference type="Proteomes" id="UP001146793">
    <property type="component" value="Unassembled WGS sequence"/>
</dbReference>
<dbReference type="Pfam" id="PF00583">
    <property type="entry name" value="Acetyltransf_1"/>
    <property type="match status" value="1"/>
</dbReference>
<dbReference type="InterPro" id="IPR016181">
    <property type="entry name" value="Acyl_CoA_acyltransferase"/>
</dbReference>
<dbReference type="Gene3D" id="3.40.630.30">
    <property type="match status" value="1"/>
</dbReference>
<dbReference type="EMBL" id="JANTQA010000012">
    <property type="protein sequence ID" value="KAJ3450967.1"/>
    <property type="molecule type" value="Genomic_DNA"/>
</dbReference>
<proteinExistence type="predicted"/>
<evidence type="ECO:0000256" key="2">
    <source>
        <dbReference type="ARBA" id="ARBA00023315"/>
    </source>
</evidence>
<dbReference type="InterPro" id="IPR051556">
    <property type="entry name" value="N-term/lysine_N-AcTrnsfr"/>
</dbReference>
<reference evidence="5" key="1">
    <citation type="submission" date="2022-08" db="EMBL/GenBank/DDBJ databases">
        <title>Novel sulphate-reducing endosymbionts in the free-living metamonad Anaeramoeba.</title>
        <authorList>
            <person name="Jerlstrom-Hultqvist J."/>
            <person name="Cepicka I."/>
            <person name="Gallot-Lavallee L."/>
            <person name="Salas-Leiva D."/>
            <person name="Curtis B.A."/>
            <person name="Zahonova K."/>
            <person name="Pipaliya S."/>
            <person name="Dacks J."/>
            <person name="Roger A.J."/>
        </authorList>
    </citation>
    <scope>NUCLEOTIDE SEQUENCE</scope>
    <source>
        <strain evidence="5">Busselton2</strain>
    </source>
</reference>
<evidence type="ECO:0000256" key="1">
    <source>
        <dbReference type="ARBA" id="ARBA00022679"/>
    </source>
</evidence>
<dbReference type="GO" id="GO:0031415">
    <property type="term" value="C:NatA complex"/>
    <property type="evidence" value="ECO:0007669"/>
    <property type="project" value="TreeGrafter"/>
</dbReference>
<dbReference type="PANTHER" id="PTHR42919">
    <property type="entry name" value="N-ALPHA-ACETYLTRANSFERASE"/>
    <property type="match status" value="1"/>
</dbReference>
<feature type="compositionally biased region" description="Basic and acidic residues" evidence="3">
    <location>
        <begin position="10"/>
        <end position="21"/>
    </location>
</feature>
<dbReference type="PANTHER" id="PTHR42919:SF8">
    <property type="entry name" value="N-ALPHA-ACETYLTRANSFERASE 50"/>
    <property type="match status" value="1"/>
</dbReference>
<name>A0AAV8ADT4_9EUKA</name>
<dbReference type="GO" id="GO:0007064">
    <property type="term" value="P:mitotic sister chromatid cohesion"/>
    <property type="evidence" value="ECO:0007669"/>
    <property type="project" value="TreeGrafter"/>
</dbReference>
<evidence type="ECO:0000256" key="3">
    <source>
        <dbReference type="SAM" id="MobiDB-lite"/>
    </source>
</evidence>
<protein>
    <submittedName>
        <fullName evidence="5">N-alpha-acetyltransferase</fullName>
    </submittedName>
</protein>
<sequence length="255" mass="29566">MTTTNSEGKNSQEEEKLDNNKKEVNQNTKIVQLEDIKKQFLIRLVQQKDLKRIKILDYNLFGTNSEDEFYPTLIDNELCAIAIPHNKNFVVCGYCSSEIKKKPDLENNIADFGYINALCVSPKFSSKGLGYNLLNIIIKKLFNEKKVYAIYLHVQKNNIRGISFYQKFGFIITKEKPNHYYYLEKGTDALVMTLYSNNFTNDQEIDVNSITKKLENLTVVKECKTNNEQNDNNKNNLEKETKKNINSCNETITKN</sequence>
<dbReference type="GO" id="GO:0016747">
    <property type="term" value="F:acyltransferase activity, transferring groups other than amino-acyl groups"/>
    <property type="evidence" value="ECO:0007669"/>
    <property type="project" value="InterPro"/>
</dbReference>
<dbReference type="SUPFAM" id="SSF55729">
    <property type="entry name" value="Acyl-CoA N-acyltransferases (Nat)"/>
    <property type="match status" value="1"/>
</dbReference>
<dbReference type="CDD" id="cd04301">
    <property type="entry name" value="NAT_SF"/>
    <property type="match status" value="1"/>
</dbReference>
<evidence type="ECO:0000259" key="4">
    <source>
        <dbReference type="PROSITE" id="PS51186"/>
    </source>
</evidence>